<organism evidence="1">
    <name type="scientific">bioreactor metagenome</name>
    <dbReference type="NCBI Taxonomy" id="1076179"/>
    <lineage>
        <taxon>unclassified sequences</taxon>
        <taxon>metagenomes</taxon>
        <taxon>ecological metagenomes</taxon>
    </lineage>
</organism>
<protein>
    <submittedName>
        <fullName evidence="1">Glycine dehydrogenase (Decarboxylating) subunit 2</fullName>
        <ecNumber evidence="1">1.4.4.2</ecNumber>
    </submittedName>
</protein>
<name>A0A645G6I5_9ZZZZ</name>
<dbReference type="AlphaFoldDB" id="A0A645G6I5"/>
<dbReference type="EMBL" id="VSSQ01069823">
    <property type="protein sequence ID" value="MPN21766.1"/>
    <property type="molecule type" value="Genomic_DNA"/>
</dbReference>
<gene>
    <name evidence="1" type="primary">gcvPB_16</name>
    <name evidence="1" type="ORF">SDC9_169146</name>
</gene>
<dbReference type="GO" id="GO:0004375">
    <property type="term" value="F:glycine dehydrogenase (decarboxylating) activity"/>
    <property type="evidence" value="ECO:0007669"/>
    <property type="project" value="UniProtKB-EC"/>
</dbReference>
<sequence length="92" mass="10513">MDYGFQDYFASHHPRIIPEPFTPEPVETYSKADMDEYVDAFKAIAEEARTNPELVKSAPHKAALATQIDEDGITDIAKFATTWRAYKKFVEK</sequence>
<keyword evidence="1" id="KW-0560">Oxidoreductase</keyword>
<dbReference type="EC" id="1.4.4.2" evidence="1"/>
<reference evidence="1" key="1">
    <citation type="submission" date="2019-08" db="EMBL/GenBank/DDBJ databases">
        <authorList>
            <person name="Kucharzyk K."/>
            <person name="Murdoch R.W."/>
            <person name="Higgins S."/>
            <person name="Loffler F."/>
        </authorList>
    </citation>
    <scope>NUCLEOTIDE SEQUENCE</scope>
</reference>
<dbReference type="InterPro" id="IPR015422">
    <property type="entry name" value="PyrdxlP-dep_Trfase_small"/>
</dbReference>
<comment type="caution">
    <text evidence="1">The sequence shown here is derived from an EMBL/GenBank/DDBJ whole genome shotgun (WGS) entry which is preliminary data.</text>
</comment>
<evidence type="ECO:0000313" key="1">
    <source>
        <dbReference type="EMBL" id="MPN21766.1"/>
    </source>
</evidence>
<dbReference type="Gene3D" id="3.90.1150.10">
    <property type="entry name" value="Aspartate Aminotransferase, domain 1"/>
    <property type="match status" value="1"/>
</dbReference>
<accession>A0A645G6I5</accession>
<proteinExistence type="predicted"/>